<evidence type="ECO:0000256" key="3">
    <source>
        <dbReference type="ARBA" id="ARBA00022737"/>
    </source>
</evidence>
<dbReference type="Proteomes" id="UP000613401">
    <property type="component" value="Unassembled WGS sequence"/>
</dbReference>
<keyword evidence="2 7" id="KW-0853">WD repeat</keyword>
<accession>A0A8H4CXP2</accession>
<reference evidence="8" key="2">
    <citation type="submission" date="2020-03" db="EMBL/GenBank/DDBJ databases">
        <authorList>
            <person name="Fu F.-F."/>
            <person name="Chen J."/>
        </authorList>
    </citation>
    <scope>NUCLEOTIDE SEQUENCE</scope>
    <source>
        <strain evidence="8">Lc1</strain>
    </source>
</reference>
<keyword evidence="3" id="KW-0677">Repeat</keyword>
<dbReference type="SUPFAM" id="SSF48403">
    <property type="entry name" value="Ankyrin repeat"/>
    <property type="match status" value="1"/>
</dbReference>
<evidence type="ECO:0000256" key="1">
    <source>
        <dbReference type="ARBA" id="ARBA00008560"/>
    </source>
</evidence>
<dbReference type="AlphaFoldDB" id="A0A8H4CXP2"/>
<keyword evidence="5" id="KW-0687">Ribonucleoprotein</keyword>
<keyword evidence="4 8" id="KW-0689">Ribosomal protein</keyword>
<evidence type="ECO:0000313" key="8">
    <source>
        <dbReference type="EMBL" id="KAF3811961.1"/>
    </source>
</evidence>
<comment type="similarity">
    <text evidence="1">Belongs to the bacterial ribosomal protein bL32 family.</text>
</comment>
<feature type="repeat" description="ANK" evidence="6">
    <location>
        <begin position="289"/>
        <end position="322"/>
    </location>
</feature>
<dbReference type="PANTHER" id="PTHR44090">
    <property type="entry name" value="WD REPEAT-CONTAINING PROTEIN 61"/>
    <property type="match status" value="1"/>
</dbReference>
<evidence type="ECO:0000256" key="6">
    <source>
        <dbReference type="PROSITE-ProRule" id="PRU00023"/>
    </source>
</evidence>
<evidence type="ECO:0000256" key="4">
    <source>
        <dbReference type="ARBA" id="ARBA00022980"/>
    </source>
</evidence>
<organism evidence="8 9">
    <name type="scientific">Colletotrichum gloeosporioides</name>
    <name type="common">Anthracnose fungus</name>
    <name type="synonym">Glomerella cingulata</name>
    <dbReference type="NCBI Taxonomy" id="474922"/>
    <lineage>
        <taxon>Eukaryota</taxon>
        <taxon>Fungi</taxon>
        <taxon>Dikarya</taxon>
        <taxon>Ascomycota</taxon>
        <taxon>Pezizomycotina</taxon>
        <taxon>Sordariomycetes</taxon>
        <taxon>Hypocreomycetidae</taxon>
        <taxon>Glomerellales</taxon>
        <taxon>Glomerellaceae</taxon>
        <taxon>Colletotrichum</taxon>
        <taxon>Colletotrichum gloeosporioides species complex</taxon>
    </lineage>
</organism>
<dbReference type="SUPFAM" id="SSF50978">
    <property type="entry name" value="WD40 repeat-like"/>
    <property type="match status" value="1"/>
</dbReference>
<evidence type="ECO:0000313" key="9">
    <source>
        <dbReference type="Proteomes" id="UP000613401"/>
    </source>
</evidence>
<dbReference type="InterPro" id="IPR051510">
    <property type="entry name" value="SKI8"/>
</dbReference>
<dbReference type="InterPro" id="IPR002110">
    <property type="entry name" value="Ankyrin_rpt"/>
</dbReference>
<dbReference type="PROSITE" id="PS50088">
    <property type="entry name" value="ANK_REPEAT"/>
    <property type="match status" value="1"/>
</dbReference>
<dbReference type="InterPro" id="IPR015943">
    <property type="entry name" value="WD40/YVTN_repeat-like_dom_sf"/>
</dbReference>
<keyword evidence="6" id="KW-0040">ANK repeat</keyword>
<keyword evidence="9" id="KW-1185">Reference proteome</keyword>
<dbReference type="Pfam" id="PF00400">
    <property type="entry name" value="WD40"/>
    <property type="match status" value="3"/>
</dbReference>
<reference evidence="8" key="1">
    <citation type="journal article" date="2020" name="Phytopathology">
        <title>Genome sequence and comparative analysis of Colletotrichum gloeosporioides isolated from Liriodendron leaves.</title>
        <authorList>
            <person name="Fu F.F."/>
            <person name="Hao Z."/>
            <person name="Wang P."/>
            <person name="Lu Y."/>
            <person name="Xue L.J."/>
            <person name="Wei G."/>
            <person name="Tian Y."/>
            <person name="Baishi H."/>
            <person name="Xu H."/>
            <person name="Shi J."/>
            <person name="Cheng T."/>
            <person name="Wang G."/>
            <person name="Yi Y."/>
            <person name="Chen J."/>
        </authorList>
    </citation>
    <scope>NUCLEOTIDE SEQUENCE</scope>
    <source>
        <strain evidence="8">Lc1</strain>
    </source>
</reference>
<sequence>MAAIAMTAQPLRILPQISAPAFSRSARIFSLYTRQLVQPMFPTLAALPAINLNIPAWLGGIWESVLRAVPKKKTSHSKKRHRQMAGKALQDVKSLCKCPGCGQVKRQHVLCPTCTRYLPVEIILQIVTYVSPPSKSLLRLPFGYTLHRTNLRDGIRDLKNLTLSCTRLYDMLQPTLYTQSGQDDWYALRWGAFHGLTRTMEDAFLAGAPLNWVYDDADDYHANSYCRCGRFEGGTAWSNNSVCCTLFYEKKPLSNGFFQKEQMLPGLPDRDPDWEKYSGGASPMLRDLQGLTPLHELSRNTYDEATARLLIDFGANANGLDANGWTPLHHICATPPPQHSPFRAFASVCVRKRTPLVKLLLHRGADSKQYLTTHTVDNAHVTDIFGLAATPRAVLSASGSSTLRVHNTADPAIPITQSISGAHKLGCHHICTSRDGRVAASAGFAGELKVWVVDKDTGEWKLHSDVTDQNSKAGETWAIALSEDGKFLAGTTYDGRINVWDIGEEGTPKIREYETGSPGSGSFGMSVDLSRDGKFTASGHQNGSVYLFNNDTGRLASSLPGLAKPVRAVAFSPGNTRLAAAGDSSIIAIYDLKHGEQVGNLTGHSSWITSIDWSDTGEYLLSGAMDGKVKVWSVERYACVATHSETDKALWSVKWLPKTGRSEMFCTAGANRSISFYREATGA</sequence>
<dbReference type="GeneID" id="69010073"/>
<dbReference type="NCBIfam" id="TIGR01031">
    <property type="entry name" value="rpmF_bact"/>
    <property type="match status" value="1"/>
</dbReference>
<dbReference type="InterPro" id="IPR019775">
    <property type="entry name" value="WD40_repeat_CS"/>
</dbReference>
<evidence type="ECO:0000256" key="2">
    <source>
        <dbReference type="ARBA" id="ARBA00022574"/>
    </source>
</evidence>
<dbReference type="RefSeq" id="XP_045271120.1">
    <property type="nucleotide sequence ID" value="XM_045402993.1"/>
</dbReference>
<name>A0A8H4CXP2_COLGL</name>
<dbReference type="Gene3D" id="2.130.10.10">
    <property type="entry name" value="YVTN repeat-like/Quinoprotein amine dehydrogenase"/>
    <property type="match status" value="1"/>
</dbReference>
<feature type="repeat" description="WD" evidence="7">
    <location>
        <begin position="601"/>
        <end position="642"/>
    </location>
</feature>
<dbReference type="PROSITE" id="PS50297">
    <property type="entry name" value="ANK_REP_REGION"/>
    <property type="match status" value="1"/>
</dbReference>
<dbReference type="PANTHER" id="PTHR44090:SF1">
    <property type="entry name" value="SUPERKILLER COMPLEX PROTEIN 8"/>
    <property type="match status" value="1"/>
</dbReference>
<feature type="repeat" description="WD" evidence="7">
    <location>
        <begin position="469"/>
        <end position="502"/>
    </location>
</feature>
<comment type="caution">
    <text evidence="8">The sequence shown here is derived from an EMBL/GenBank/DDBJ whole genome shotgun (WGS) entry which is preliminary data.</text>
</comment>
<gene>
    <name evidence="8" type="ORF">GCG54_00002912</name>
</gene>
<dbReference type="Gene3D" id="1.25.40.20">
    <property type="entry name" value="Ankyrin repeat-containing domain"/>
    <property type="match status" value="1"/>
</dbReference>
<dbReference type="PROSITE" id="PS50082">
    <property type="entry name" value="WD_REPEATS_2"/>
    <property type="match status" value="3"/>
</dbReference>
<dbReference type="EMBL" id="WVTB01000004">
    <property type="protein sequence ID" value="KAF3811961.1"/>
    <property type="molecule type" value="Genomic_DNA"/>
</dbReference>
<dbReference type="InterPro" id="IPR011332">
    <property type="entry name" value="Ribosomal_zn-bd"/>
</dbReference>
<evidence type="ECO:0000256" key="7">
    <source>
        <dbReference type="PROSITE-ProRule" id="PRU00221"/>
    </source>
</evidence>
<dbReference type="InterPro" id="IPR001680">
    <property type="entry name" value="WD40_rpt"/>
</dbReference>
<dbReference type="InterPro" id="IPR002677">
    <property type="entry name" value="Ribosomal_bL32"/>
</dbReference>
<dbReference type="SMART" id="SM00248">
    <property type="entry name" value="ANK"/>
    <property type="match status" value="2"/>
</dbReference>
<dbReference type="InterPro" id="IPR036770">
    <property type="entry name" value="Ankyrin_rpt-contain_sf"/>
</dbReference>
<dbReference type="SUPFAM" id="SSF57829">
    <property type="entry name" value="Zn-binding ribosomal proteins"/>
    <property type="match status" value="1"/>
</dbReference>
<proteinExistence type="inferred from homology"/>
<dbReference type="GO" id="GO:0003735">
    <property type="term" value="F:structural constituent of ribosome"/>
    <property type="evidence" value="ECO:0007669"/>
    <property type="project" value="InterPro"/>
</dbReference>
<dbReference type="CDD" id="cd00200">
    <property type="entry name" value="WD40"/>
    <property type="match status" value="1"/>
</dbReference>
<dbReference type="InterPro" id="IPR036322">
    <property type="entry name" value="WD40_repeat_dom_sf"/>
</dbReference>
<dbReference type="GO" id="GO:0006412">
    <property type="term" value="P:translation"/>
    <property type="evidence" value="ECO:0007669"/>
    <property type="project" value="InterPro"/>
</dbReference>
<dbReference type="PROSITE" id="PS00678">
    <property type="entry name" value="WD_REPEATS_1"/>
    <property type="match status" value="1"/>
</dbReference>
<feature type="repeat" description="WD" evidence="7">
    <location>
        <begin position="559"/>
        <end position="600"/>
    </location>
</feature>
<dbReference type="GO" id="GO:0005634">
    <property type="term" value="C:nucleus"/>
    <property type="evidence" value="ECO:0007669"/>
    <property type="project" value="TreeGrafter"/>
</dbReference>
<dbReference type="Pfam" id="PF01783">
    <property type="entry name" value="Ribosomal_L32p"/>
    <property type="match status" value="1"/>
</dbReference>
<dbReference type="PROSITE" id="PS50294">
    <property type="entry name" value="WD_REPEATS_REGION"/>
    <property type="match status" value="1"/>
</dbReference>
<evidence type="ECO:0000256" key="5">
    <source>
        <dbReference type="ARBA" id="ARBA00023274"/>
    </source>
</evidence>
<protein>
    <submittedName>
        <fullName evidence="8">Putative 54S ribosomal protein L32</fullName>
    </submittedName>
</protein>
<dbReference type="SMART" id="SM00320">
    <property type="entry name" value="WD40"/>
    <property type="match status" value="7"/>
</dbReference>
<dbReference type="GO" id="GO:0015934">
    <property type="term" value="C:large ribosomal subunit"/>
    <property type="evidence" value="ECO:0007669"/>
    <property type="project" value="InterPro"/>
</dbReference>